<feature type="coiled-coil region" evidence="1">
    <location>
        <begin position="9"/>
        <end position="36"/>
    </location>
</feature>
<comment type="caution">
    <text evidence="2">The sequence shown here is derived from an EMBL/GenBank/DDBJ whole genome shotgun (WGS) entry which is preliminary data.</text>
</comment>
<proteinExistence type="predicted"/>
<dbReference type="Proteomes" id="UP000247540">
    <property type="component" value="Unassembled WGS sequence"/>
</dbReference>
<gene>
    <name evidence="2" type="ORF">DFQ15_1185</name>
</gene>
<keyword evidence="1" id="KW-0175">Coiled coil</keyword>
<protein>
    <submittedName>
        <fullName evidence="2">Uncharacterized protein</fullName>
    </submittedName>
</protein>
<evidence type="ECO:0000313" key="3">
    <source>
        <dbReference type="Proteomes" id="UP000247540"/>
    </source>
</evidence>
<organism evidence="2 3">
    <name type="scientific">Xylophilus ampelinus</name>
    <dbReference type="NCBI Taxonomy" id="54067"/>
    <lineage>
        <taxon>Bacteria</taxon>
        <taxon>Pseudomonadati</taxon>
        <taxon>Pseudomonadota</taxon>
        <taxon>Betaproteobacteria</taxon>
        <taxon>Burkholderiales</taxon>
        <taxon>Xylophilus</taxon>
    </lineage>
</organism>
<dbReference type="AlphaFoldDB" id="A0A318SFX6"/>
<reference evidence="2 3" key="1">
    <citation type="submission" date="2018-06" db="EMBL/GenBank/DDBJ databases">
        <title>Genomic Encyclopedia of Type Strains, Phase III (KMG-III): the genomes of soil and plant-associated and newly described type strains.</title>
        <authorList>
            <person name="Whitman W."/>
        </authorList>
    </citation>
    <scope>NUCLEOTIDE SEQUENCE [LARGE SCALE GENOMIC DNA]</scope>
    <source>
        <strain evidence="2 3">CECT 7646</strain>
    </source>
</reference>
<dbReference type="EMBL" id="QJTC01000018">
    <property type="protein sequence ID" value="PYE75880.1"/>
    <property type="molecule type" value="Genomic_DNA"/>
</dbReference>
<accession>A0A318SFX6</accession>
<evidence type="ECO:0000256" key="1">
    <source>
        <dbReference type="SAM" id="Coils"/>
    </source>
</evidence>
<sequence length="187" mass="20476">MFEAIRQAITGYARELKQVRDAIERASREREDLLFAPPSKADLAAALERWHTANVQRYRSLVAASLAKLRTNREALDDLTASDDLTALDTGLQHLNLFGLIRSGPGGVIASETTAIEQSMLGLFGDSVYRILLAEVDKMPALPDELSTAERSRRLTKIDAELKTLRAKEETLVTAAEEAGINVEAVG</sequence>
<keyword evidence="3" id="KW-1185">Reference proteome</keyword>
<evidence type="ECO:0000313" key="2">
    <source>
        <dbReference type="EMBL" id="PYE75880.1"/>
    </source>
</evidence>
<dbReference type="RefSeq" id="WP_110466202.1">
    <property type="nucleotide sequence ID" value="NZ_JAMOFZ010000018.1"/>
</dbReference>
<name>A0A318SFX6_9BURK</name>